<feature type="compositionally biased region" description="Basic residues" evidence="2">
    <location>
        <begin position="256"/>
        <end position="269"/>
    </location>
</feature>
<feature type="domain" description="Homologous recombination OB-fold protein OB-fold" evidence="3">
    <location>
        <begin position="530"/>
        <end position="614"/>
    </location>
</feature>
<dbReference type="PANTHER" id="PTHR14523:SF1">
    <property type="entry name" value="HOMOLOGOUS RECOMBINATION OB-FOLD PROTEIN"/>
    <property type="match status" value="1"/>
</dbReference>
<feature type="coiled-coil region" evidence="1">
    <location>
        <begin position="133"/>
        <end position="160"/>
    </location>
</feature>
<dbReference type="Pfam" id="PF15072">
    <property type="entry name" value="HROB"/>
    <property type="match status" value="1"/>
</dbReference>
<dbReference type="OrthoDB" id="550780at2759"/>
<organism evidence="4 5">
    <name type="scientific">Artemisia annua</name>
    <name type="common">Sweet wormwood</name>
    <dbReference type="NCBI Taxonomy" id="35608"/>
    <lineage>
        <taxon>Eukaryota</taxon>
        <taxon>Viridiplantae</taxon>
        <taxon>Streptophyta</taxon>
        <taxon>Embryophyta</taxon>
        <taxon>Tracheophyta</taxon>
        <taxon>Spermatophyta</taxon>
        <taxon>Magnoliopsida</taxon>
        <taxon>eudicotyledons</taxon>
        <taxon>Gunneridae</taxon>
        <taxon>Pentapetalae</taxon>
        <taxon>asterids</taxon>
        <taxon>campanulids</taxon>
        <taxon>Asterales</taxon>
        <taxon>Asteraceae</taxon>
        <taxon>Asteroideae</taxon>
        <taxon>Anthemideae</taxon>
        <taxon>Artemisiinae</taxon>
        <taxon>Artemisia</taxon>
    </lineage>
</organism>
<name>A0A2U1M692_ARTAN</name>
<dbReference type="InterPro" id="IPR017956">
    <property type="entry name" value="AT_hook_DNA-bd_motif"/>
</dbReference>
<dbReference type="InterPro" id="IPR058570">
    <property type="entry name" value="HROB_OB"/>
</dbReference>
<keyword evidence="5" id="KW-1185">Reference proteome</keyword>
<protein>
    <recommendedName>
        <fullName evidence="3">Homologous recombination OB-fold protein OB-fold domain-containing protein</fullName>
    </recommendedName>
</protein>
<dbReference type="PANTHER" id="PTHR14523">
    <property type="entry name" value="UNCHARACTERIZED PROTEIN C17ORF53 HOMOLOG"/>
    <property type="match status" value="1"/>
</dbReference>
<dbReference type="InterPro" id="IPR028045">
    <property type="entry name" value="HROB"/>
</dbReference>
<comment type="caution">
    <text evidence="4">The sequence shown here is derived from an EMBL/GenBank/DDBJ whole genome shotgun (WGS) entry which is preliminary data.</text>
</comment>
<dbReference type="PRINTS" id="PR00929">
    <property type="entry name" value="ATHOOK"/>
</dbReference>
<feature type="compositionally biased region" description="Basic and acidic residues" evidence="2">
    <location>
        <begin position="355"/>
        <end position="372"/>
    </location>
</feature>
<feature type="compositionally biased region" description="Polar residues" evidence="2">
    <location>
        <begin position="207"/>
        <end position="224"/>
    </location>
</feature>
<dbReference type="STRING" id="35608.A0A2U1M692"/>
<proteinExistence type="predicted"/>
<evidence type="ECO:0000256" key="1">
    <source>
        <dbReference type="SAM" id="Coils"/>
    </source>
</evidence>
<dbReference type="Proteomes" id="UP000245207">
    <property type="component" value="Unassembled WGS sequence"/>
</dbReference>
<dbReference type="GO" id="GO:0000725">
    <property type="term" value="P:recombinational repair"/>
    <property type="evidence" value="ECO:0007669"/>
    <property type="project" value="InterPro"/>
</dbReference>
<feature type="region of interest" description="Disordered" evidence="2">
    <location>
        <begin position="175"/>
        <end position="410"/>
    </location>
</feature>
<evidence type="ECO:0000313" key="5">
    <source>
        <dbReference type="Proteomes" id="UP000245207"/>
    </source>
</evidence>
<evidence type="ECO:0000259" key="3">
    <source>
        <dbReference type="Pfam" id="PF15072"/>
    </source>
</evidence>
<dbReference type="GO" id="GO:0003677">
    <property type="term" value="F:DNA binding"/>
    <property type="evidence" value="ECO:0007669"/>
    <property type="project" value="InterPro"/>
</dbReference>
<evidence type="ECO:0000313" key="4">
    <source>
        <dbReference type="EMBL" id="PWA56756.1"/>
    </source>
</evidence>
<sequence>MANKDWSKVKYTEDMVDYIYEKYKSNWKPGDDVTDEMLDDLWNYAMVEVLKKGPSELYPTLESVFDQNLKPMKGKQAEANKVADEHQEKGSESRIQNLEKKIYLLGKRMEPIEDVYFYTKDWVRGSESFSQEGVSVKKRIEQLESKLKWLEKRMLSLEYTCYSKAMNDVASKEDVASEENVNSEDDVANEVFSVSSEEDEAAPIRSKPSSSKAAPIRSTPSTSKAADAVKQEDMDDQPIQCSEMLQVPSTSNASHALKRPRGRPPKRARPSGSTTAAAPKRPRGRPPSTKKTGSTGAAAPKRPRGRPPSSQKTVAQRKTSPSQAPSSSTRRGERPPHITGVILGLSAPKAQEVASTRKNEDFIPMGSKEEMRRFKRPGLCLDSKSSKKQKADVADQEQEEEQNLEKETDLSEEHLQQMMAIVPYEGCCCDKSRYKMNSTPHDSTQIQNDDISGETSVRRAKLRKIADTWEGRGVSTDTTQEYVRKVVADVGFDDDFTRGPWLSAVDYANANGWVVNGCLGDIKSHIIKGKVDLVLAIIKSCTPNALGDLTVTLKDLSGSLSGTIHHKIINEGGYRKNINVGAALILRNISVFSPKSGHYLNITMKNLVKVFKKDTPPGSSGILDEKEIMKLLEEEEMSEIELQLLGNINDDEIQHTQDEEAFNLALEEEARYYRIDQERLQQEKEESNFFTCGSTFYTYMHYLKSKMQ</sequence>
<feature type="compositionally biased region" description="Polar residues" evidence="2">
    <location>
        <begin position="309"/>
        <end position="329"/>
    </location>
</feature>
<keyword evidence="1" id="KW-0175">Coiled coil</keyword>
<dbReference type="AlphaFoldDB" id="A0A2U1M692"/>
<accession>A0A2U1M692</accession>
<dbReference type="SMART" id="SM00384">
    <property type="entry name" value="AT_hook"/>
    <property type="match status" value="3"/>
</dbReference>
<dbReference type="EMBL" id="PKPP01006361">
    <property type="protein sequence ID" value="PWA56756.1"/>
    <property type="molecule type" value="Genomic_DNA"/>
</dbReference>
<evidence type="ECO:0000256" key="2">
    <source>
        <dbReference type="SAM" id="MobiDB-lite"/>
    </source>
</evidence>
<reference evidence="4 5" key="1">
    <citation type="journal article" date="2018" name="Mol. Plant">
        <title>The genome of Artemisia annua provides insight into the evolution of Asteraceae family and artemisinin biosynthesis.</title>
        <authorList>
            <person name="Shen Q."/>
            <person name="Zhang L."/>
            <person name="Liao Z."/>
            <person name="Wang S."/>
            <person name="Yan T."/>
            <person name="Shi P."/>
            <person name="Liu M."/>
            <person name="Fu X."/>
            <person name="Pan Q."/>
            <person name="Wang Y."/>
            <person name="Lv Z."/>
            <person name="Lu X."/>
            <person name="Zhang F."/>
            <person name="Jiang W."/>
            <person name="Ma Y."/>
            <person name="Chen M."/>
            <person name="Hao X."/>
            <person name="Li L."/>
            <person name="Tang Y."/>
            <person name="Lv G."/>
            <person name="Zhou Y."/>
            <person name="Sun X."/>
            <person name="Brodelius P.E."/>
            <person name="Rose J.K.C."/>
            <person name="Tang K."/>
        </authorList>
    </citation>
    <scope>NUCLEOTIDE SEQUENCE [LARGE SCALE GENOMIC DNA]</scope>
    <source>
        <strain evidence="5">cv. Huhao1</strain>
        <tissue evidence="4">Leaf</tissue>
    </source>
</reference>
<gene>
    <name evidence="4" type="ORF">CTI12_AA415750</name>
</gene>
<feature type="compositionally biased region" description="Low complexity" evidence="2">
    <location>
        <begin position="270"/>
        <end position="279"/>
    </location>
</feature>